<gene>
    <name evidence="3" type="ORF">FKW77_001751</name>
</gene>
<sequence>MIAFAALSLLASLQLIAALPQSSTRSVDQEPVLEQRLTSANIKAPGGQVKKIRYGPFDIPAMGMLENKDIRNITKPCADCFITGFEAGLEDEAGNSVNTDVGAWLHHVVMYQAGEGEKDLVCPYQPAKRTFASGNERTPIRISADGKYGIRVGATSRFSLLYDIVNESDKPVSYYITITYEFSSDKSIKPAEVIYLDVTGNCGMSYVAPRDGKYTISNSPGYTSAISGKLLAATGHGHDGVAAVQIKVANKTVCESQALYGKRAGYTAKPMADMPGMTPGMTGMPSMSHGSSPAQDPSTLKSQPSIKHISDTSICKDFGEVKAGEEVVIEAMYDTDTYGLNKLMGQFVELMGISLVYVAVE</sequence>
<accession>A0A517L8N6</accession>
<evidence type="ECO:0000256" key="1">
    <source>
        <dbReference type="SAM" id="MobiDB-lite"/>
    </source>
</evidence>
<name>A0A517L8N6_9PEZI</name>
<evidence type="ECO:0000313" key="4">
    <source>
        <dbReference type="Proteomes" id="UP000316270"/>
    </source>
</evidence>
<evidence type="ECO:0000256" key="2">
    <source>
        <dbReference type="SAM" id="SignalP"/>
    </source>
</evidence>
<keyword evidence="4" id="KW-1185">Reference proteome</keyword>
<dbReference type="EMBL" id="CP042191">
    <property type="protein sequence ID" value="QDS71998.1"/>
    <property type="molecule type" value="Genomic_DNA"/>
</dbReference>
<protein>
    <submittedName>
        <fullName evidence="3">Uncharacterized protein</fullName>
    </submittedName>
</protein>
<dbReference type="AlphaFoldDB" id="A0A517L8N6"/>
<dbReference type="OrthoDB" id="4142625at2759"/>
<keyword evidence="2" id="KW-0732">Signal</keyword>
<feature type="compositionally biased region" description="Polar residues" evidence="1">
    <location>
        <begin position="289"/>
        <end position="305"/>
    </location>
</feature>
<feature type="signal peptide" evidence="2">
    <location>
        <begin position="1"/>
        <end position="18"/>
    </location>
</feature>
<dbReference type="Proteomes" id="UP000316270">
    <property type="component" value="Chromosome 7"/>
</dbReference>
<evidence type="ECO:0000313" key="3">
    <source>
        <dbReference type="EMBL" id="QDS71998.1"/>
    </source>
</evidence>
<organism evidence="3 4">
    <name type="scientific">Venturia effusa</name>
    <dbReference type="NCBI Taxonomy" id="50376"/>
    <lineage>
        <taxon>Eukaryota</taxon>
        <taxon>Fungi</taxon>
        <taxon>Dikarya</taxon>
        <taxon>Ascomycota</taxon>
        <taxon>Pezizomycotina</taxon>
        <taxon>Dothideomycetes</taxon>
        <taxon>Pleosporomycetidae</taxon>
        <taxon>Venturiales</taxon>
        <taxon>Venturiaceae</taxon>
        <taxon>Venturia</taxon>
    </lineage>
</organism>
<proteinExistence type="predicted"/>
<reference evidence="3 4" key="1">
    <citation type="submission" date="2019-07" db="EMBL/GenBank/DDBJ databases">
        <title>Finished genome of Venturia effusa.</title>
        <authorList>
            <person name="Young C.A."/>
            <person name="Cox M.P."/>
            <person name="Ganley A.R.D."/>
            <person name="David W.J."/>
        </authorList>
    </citation>
    <scope>NUCLEOTIDE SEQUENCE [LARGE SCALE GENOMIC DNA]</scope>
    <source>
        <strain evidence="4">albino</strain>
    </source>
</reference>
<feature type="chain" id="PRO_5021790499" evidence="2">
    <location>
        <begin position="19"/>
        <end position="361"/>
    </location>
</feature>
<feature type="region of interest" description="Disordered" evidence="1">
    <location>
        <begin position="284"/>
        <end position="305"/>
    </location>
</feature>